<evidence type="ECO:0000256" key="1">
    <source>
        <dbReference type="SAM" id="Phobius"/>
    </source>
</evidence>
<keyword evidence="3" id="KW-1185">Reference proteome</keyword>
<keyword evidence="1" id="KW-0472">Membrane</keyword>
<evidence type="ECO:0000313" key="3">
    <source>
        <dbReference type="Proteomes" id="UP000275078"/>
    </source>
</evidence>
<gene>
    <name evidence="2" type="ORF">BJ508DRAFT_62845</name>
</gene>
<dbReference type="AlphaFoldDB" id="A0A3N4ITN2"/>
<keyword evidence="1" id="KW-0812">Transmembrane</keyword>
<evidence type="ECO:0000313" key="2">
    <source>
        <dbReference type="EMBL" id="RPA87621.1"/>
    </source>
</evidence>
<organism evidence="2 3">
    <name type="scientific">Ascobolus immersus RN42</name>
    <dbReference type="NCBI Taxonomy" id="1160509"/>
    <lineage>
        <taxon>Eukaryota</taxon>
        <taxon>Fungi</taxon>
        <taxon>Dikarya</taxon>
        <taxon>Ascomycota</taxon>
        <taxon>Pezizomycotina</taxon>
        <taxon>Pezizomycetes</taxon>
        <taxon>Pezizales</taxon>
        <taxon>Ascobolaceae</taxon>
        <taxon>Ascobolus</taxon>
    </lineage>
</organism>
<reference evidence="2 3" key="1">
    <citation type="journal article" date="2018" name="Nat. Ecol. Evol.">
        <title>Pezizomycetes genomes reveal the molecular basis of ectomycorrhizal truffle lifestyle.</title>
        <authorList>
            <person name="Murat C."/>
            <person name="Payen T."/>
            <person name="Noel B."/>
            <person name="Kuo A."/>
            <person name="Morin E."/>
            <person name="Chen J."/>
            <person name="Kohler A."/>
            <person name="Krizsan K."/>
            <person name="Balestrini R."/>
            <person name="Da Silva C."/>
            <person name="Montanini B."/>
            <person name="Hainaut M."/>
            <person name="Levati E."/>
            <person name="Barry K.W."/>
            <person name="Belfiori B."/>
            <person name="Cichocki N."/>
            <person name="Clum A."/>
            <person name="Dockter R.B."/>
            <person name="Fauchery L."/>
            <person name="Guy J."/>
            <person name="Iotti M."/>
            <person name="Le Tacon F."/>
            <person name="Lindquist E.A."/>
            <person name="Lipzen A."/>
            <person name="Malagnac F."/>
            <person name="Mello A."/>
            <person name="Molinier V."/>
            <person name="Miyauchi S."/>
            <person name="Poulain J."/>
            <person name="Riccioni C."/>
            <person name="Rubini A."/>
            <person name="Sitrit Y."/>
            <person name="Splivallo R."/>
            <person name="Traeger S."/>
            <person name="Wang M."/>
            <person name="Zifcakova L."/>
            <person name="Wipf D."/>
            <person name="Zambonelli A."/>
            <person name="Paolocci F."/>
            <person name="Nowrousian M."/>
            <person name="Ottonello S."/>
            <person name="Baldrian P."/>
            <person name="Spatafora J.W."/>
            <person name="Henrissat B."/>
            <person name="Nagy L.G."/>
            <person name="Aury J.M."/>
            <person name="Wincker P."/>
            <person name="Grigoriev I.V."/>
            <person name="Bonfante P."/>
            <person name="Martin F.M."/>
        </authorList>
    </citation>
    <scope>NUCLEOTIDE SEQUENCE [LARGE SCALE GENOMIC DNA]</scope>
    <source>
        <strain evidence="2 3">RN42</strain>
    </source>
</reference>
<name>A0A3N4ITN2_ASCIM</name>
<dbReference type="EMBL" id="ML119646">
    <property type="protein sequence ID" value="RPA87621.1"/>
    <property type="molecule type" value="Genomic_DNA"/>
</dbReference>
<sequence length="84" mass="9432">MFSIPHSPTIFLLQLSASYLLFGLWIMERRSLGNCDRPNFIEFNGIICVLLARDFKWRLCLGIVGLSCSVSPGYHHCSLNASAI</sequence>
<dbReference type="Proteomes" id="UP000275078">
    <property type="component" value="Unassembled WGS sequence"/>
</dbReference>
<proteinExistence type="predicted"/>
<feature type="transmembrane region" description="Helical" evidence="1">
    <location>
        <begin position="6"/>
        <end position="27"/>
    </location>
</feature>
<protein>
    <submittedName>
        <fullName evidence="2">Uncharacterized protein</fullName>
    </submittedName>
</protein>
<accession>A0A3N4ITN2</accession>
<keyword evidence="1" id="KW-1133">Transmembrane helix</keyword>